<feature type="region of interest" description="Disordered" evidence="2">
    <location>
        <begin position="1"/>
        <end position="49"/>
    </location>
</feature>
<feature type="region of interest" description="Disordered" evidence="2">
    <location>
        <begin position="418"/>
        <end position="446"/>
    </location>
</feature>
<proteinExistence type="predicted"/>
<sequence length="534" mass="61321">MKSQPVSAADESANRNSASKPAPPQHLHVDNAATFYNPAPQSPSPRHSSYALRKLSEEREKNKLLLQQLQQKTASPMRNDTYLNHIKELQKELQMETQRRIEAEQRAGHSLLYDLDDNQVEVGCHPDHYTSDRFVTTNQLLDRNNNEHRIDYSEHCSSVKHLIQRANHLLEANNSDNMRDEQLKLLTYEAETTTNELMKEFQSLLEAFYVEQRQNDASKDVIWLFEELEWRFEEIKRGYEEERLNWISSSINEGSTMQCSEAQNVDMTQWRACLKDLVAAVQNQSMGDIHPATSISAEEVTKLQQQLSSLNLMHTQKCAELNREMEAIQQSHRDDSAKMSNTIQTLQSQITQQHNFILRLKQEKAIQEGLIQEERQHFHVNSESMAARIRYLEEIVRSSNALASPIARGICTQQIQKLQSNGSMESEQDTPPIGDTAQPMSLHHNDTPPFASAPVLEYFKNADNQTDSNLIACLRQEIKELGNALEESEEERAKAIEEFQVERDGHIRQYEELSAYVKQLLDSDAFSCNGNNQV</sequence>
<feature type="coiled-coil region" evidence="1">
    <location>
        <begin position="471"/>
        <end position="498"/>
    </location>
</feature>
<gene>
    <name evidence="3" type="ORF">ACHAWO_005129</name>
</gene>
<evidence type="ECO:0000256" key="2">
    <source>
        <dbReference type="SAM" id="MobiDB-lite"/>
    </source>
</evidence>
<evidence type="ECO:0000313" key="3">
    <source>
        <dbReference type="EMBL" id="KAL3771113.1"/>
    </source>
</evidence>
<organism evidence="3 4">
    <name type="scientific">Cyclotella atomus</name>
    <dbReference type="NCBI Taxonomy" id="382360"/>
    <lineage>
        <taxon>Eukaryota</taxon>
        <taxon>Sar</taxon>
        <taxon>Stramenopiles</taxon>
        <taxon>Ochrophyta</taxon>
        <taxon>Bacillariophyta</taxon>
        <taxon>Coscinodiscophyceae</taxon>
        <taxon>Thalassiosirophycidae</taxon>
        <taxon>Stephanodiscales</taxon>
        <taxon>Stephanodiscaceae</taxon>
        <taxon>Cyclotella</taxon>
    </lineage>
</organism>
<evidence type="ECO:0000313" key="4">
    <source>
        <dbReference type="Proteomes" id="UP001530400"/>
    </source>
</evidence>
<accession>A0ABD3N6X9</accession>
<dbReference type="EMBL" id="JALLPJ020001294">
    <property type="protein sequence ID" value="KAL3771113.1"/>
    <property type="molecule type" value="Genomic_DNA"/>
</dbReference>
<name>A0ABD3N6X9_9STRA</name>
<comment type="caution">
    <text evidence="3">The sequence shown here is derived from an EMBL/GenBank/DDBJ whole genome shotgun (WGS) entry which is preliminary data.</text>
</comment>
<dbReference type="Proteomes" id="UP001530400">
    <property type="component" value="Unassembled WGS sequence"/>
</dbReference>
<reference evidence="3 4" key="1">
    <citation type="submission" date="2024-10" db="EMBL/GenBank/DDBJ databases">
        <title>Updated reference genomes for cyclostephanoid diatoms.</title>
        <authorList>
            <person name="Roberts W.R."/>
            <person name="Alverson A.J."/>
        </authorList>
    </citation>
    <scope>NUCLEOTIDE SEQUENCE [LARGE SCALE GENOMIC DNA]</scope>
    <source>
        <strain evidence="3 4">AJA010-31</strain>
    </source>
</reference>
<dbReference type="AlphaFoldDB" id="A0ABD3N6X9"/>
<protein>
    <submittedName>
        <fullName evidence="3">Uncharacterized protein</fullName>
    </submittedName>
</protein>
<evidence type="ECO:0000256" key="1">
    <source>
        <dbReference type="SAM" id="Coils"/>
    </source>
</evidence>
<keyword evidence="1" id="KW-0175">Coiled coil</keyword>
<feature type="coiled-coil region" evidence="1">
    <location>
        <begin position="52"/>
        <end position="106"/>
    </location>
</feature>
<keyword evidence="4" id="KW-1185">Reference proteome</keyword>